<dbReference type="PATRIC" id="fig|217031.6.peg.3038"/>
<dbReference type="AlphaFoldDB" id="A0A177ZMA8"/>
<evidence type="ECO:0000313" key="2">
    <source>
        <dbReference type="EMBL" id="OAK69102.1"/>
    </source>
</evidence>
<feature type="transmembrane region" description="Helical" evidence="1">
    <location>
        <begin position="459"/>
        <end position="477"/>
    </location>
</feature>
<dbReference type="RefSeq" id="WP_057984498.1">
    <property type="nucleotide sequence ID" value="NZ_LDJR01000054.1"/>
</dbReference>
<keyword evidence="3" id="KW-1185">Reference proteome</keyword>
<keyword evidence="1" id="KW-0812">Transmembrane</keyword>
<name>A0A177ZMA8_9BACI</name>
<reference evidence="2 3" key="1">
    <citation type="submission" date="2015-05" db="EMBL/GenBank/DDBJ databases">
        <title>Comparison of genome.</title>
        <authorList>
            <person name="Zheng Z."/>
            <person name="Sun M."/>
        </authorList>
    </citation>
    <scope>NUCLEOTIDE SEQUENCE [LARGE SCALE GENOMIC DNA]</scope>
    <source>
        <strain evidence="2 3">G25-74</strain>
    </source>
</reference>
<evidence type="ECO:0000256" key="1">
    <source>
        <dbReference type="SAM" id="Phobius"/>
    </source>
</evidence>
<organism evidence="2 3">
    <name type="scientific">Lederbergia galactosidilytica</name>
    <dbReference type="NCBI Taxonomy" id="217031"/>
    <lineage>
        <taxon>Bacteria</taxon>
        <taxon>Bacillati</taxon>
        <taxon>Bacillota</taxon>
        <taxon>Bacilli</taxon>
        <taxon>Bacillales</taxon>
        <taxon>Bacillaceae</taxon>
        <taxon>Lederbergia</taxon>
    </lineage>
</organism>
<proteinExistence type="predicted"/>
<accession>A0A177ZMA8</accession>
<dbReference type="OrthoDB" id="2754910at2"/>
<dbReference type="EMBL" id="LDJR01000054">
    <property type="protein sequence ID" value="OAK69102.1"/>
    <property type="molecule type" value="Genomic_DNA"/>
</dbReference>
<protein>
    <submittedName>
        <fullName evidence="2">Uncharacterized protein</fullName>
    </submittedName>
</protein>
<gene>
    <name evidence="2" type="ORF">ABB05_14130</name>
</gene>
<dbReference type="InterPro" id="IPR016024">
    <property type="entry name" value="ARM-type_fold"/>
</dbReference>
<dbReference type="SUPFAM" id="SSF48371">
    <property type="entry name" value="ARM repeat"/>
    <property type="match status" value="1"/>
</dbReference>
<sequence length="560" mass="66597">MKVELNLRSILRKLKSADPKKRYEALDDLYQYKQQEDLQVQIEVLLDCIKAATSTFPKRVDHWDNPSYYLIDFVCDFRMPQVMEALIKHFDQFDPHAKERVIEFLLSTEDQKAFYFLEEKIVELIQSEELFRSLRELGSYPVLARNIIDKTFEQIHTEQYKFLYYSLISTINESGLDQGYKKEKVLPLLLEDYHTVLEEYLKFNPDYSTKFVYTAWKDSYLLIRNRLRLFINLMMYYFSPEVEKELQRALHFKDPMIKTDALIICLSKSLPYDQKILTETAQHVESAEMLYWKLLERNWEHLYPIHEGVQPHLAKTRFFNTLVGNPDEEGKFPYPEEIEIVDQVETENVHGRLVRYYFIRFQMNNVDYVGWVGGYTLESGDPQGSIWDESYTEFVEYNSLSEKEHKQAFLEGKKNLMNVLDQHVFFESSPKLSTGTWFAIAVIIPFAIRFSYYLFDFPILNILIVIGLTVALSLNQVRRNKKKKVMIIGDQLIVKKGAKQNSLELQSIEKIEYNQKHVMIYNRNHELALKFPLSWVHYDLFQQQMKKNVAHFEHKPFIQP</sequence>
<evidence type="ECO:0000313" key="3">
    <source>
        <dbReference type="Proteomes" id="UP000077881"/>
    </source>
</evidence>
<comment type="caution">
    <text evidence="2">The sequence shown here is derived from an EMBL/GenBank/DDBJ whole genome shotgun (WGS) entry which is preliminary data.</text>
</comment>
<dbReference type="Proteomes" id="UP000077881">
    <property type="component" value="Unassembled WGS sequence"/>
</dbReference>
<keyword evidence="1" id="KW-0472">Membrane</keyword>
<keyword evidence="1" id="KW-1133">Transmembrane helix</keyword>